<dbReference type="GO" id="GO:0006261">
    <property type="term" value="P:DNA-templated DNA replication"/>
    <property type="evidence" value="ECO:0007669"/>
    <property type="project" value="TreeGrafter"/>
</dbReference>
<protein>
    <submittedName>
        <fullName evidence="2">DNA polymerase-3 subunit delta</fullName>
    </submittedName>
</protein>
<dbReference type="EMBL" id="VIVQ01000002">
    <property type="protein sequence ID" value="TWE09971.1"/>
    <property type="molecule type" value="Genomic_DNA"/>
</dbReference>
<dbReference type="Gene3D" id="3.40.50.300">
    <property type="entry name" value="P-loop containing nucleotide triphosphate hydrolases"/>
    <property type="match status" value="1"/>
</dbReference>
<dbReference type="SMART" id="SM00382">
    <property type="entry name" value="AAA"/>
    <property type="match status" value="1"/>
</dbReference>
<dbReference type="InterPro" id="IPR003593">
    <property type="entry name" value="AAA+_ATPase"/>
</dbReference>
<dbReference type="PANTHER" id="PTHR11669:SF8">
    <property type="entry name" value="DNA POLYMERASE III SUBUNIT DELTA"/>
    <property type="match status" value="1"/>
</dbReference>
<dbReference type="SUPFAM" id="SSF52540">
    <property type="entry name" value="P-loop containing nucleoside triphosphate hydrolases"/>
    <property type="match status" value="1"/>
</dbReference>
<dbReference type="OrthoDB" id="9809531at2"/>
<sequence>MSVWRDVVGQPDAVATLSAAVEDPARMTHGWLLTGPPGSGRSIAARAFAAALECADHGCGQCHECRTVLDGSHADVTVMATEGLSIQVKDARELAELAQHRPAVGPWRVIIIEDADRLTERAADALLKALEEPVPRTVWLLCAPSVEDVIITIRSRSRHVRLRTPSPEAVAELLVRRDGIDAAVATHAARAAQSHVGLARRLATDQGARDRRRSTVLLGMSIRSLGDAMTAAADLASLAADESSASSAQRDAAEKDRLMAQLGADPASRTQPPHVRSAISALEKEQKTRATRFGRDVIDRSLIDLMSFYRDALVIRSGETVDLVNMDLRDDIARFAAVRTSEELLSAMDTVGTARERIAANVPPLLALEAMAIGLRPAAQQVL</sequence>
<keyword evidence="3" id="KW-1185">Reference proteome</keyword>
<dbReference type="NCBIfam" id="NF005926">
    <property type="entry name" value="PRK07940.1"/>
    <property type="match status" value="1"/>
</dbReference>
<dbReference type="InterPro" id="IPR050238">
    <property type="entry name" value="DNA_Rep/Repair_Clamp_Loader"/>
</dbReference>
<reference evidence="2 3" key="1">
    <citation type="submission" date="2019-06" db="EMBL/GenBank/DDBJ databases">
        <title>Sequencing the genomes of 1000 actinobacteria strains.</title>
        <authorList>
            <person name="Klenk H.-P."/>
        </authorList>
    </citation>
    <scope>NUCLEOTIDE SEQUENCE [LARGE SCALE GENOMIC DNA]</scope>
    <source>
        <strain evidence="2 3">DSM 19560</strain>
    </source>
</reference>
<organism evidence="2 3">
    <name type="scientific">Rudaeicoccus suwonensis</name>
    <dbReference type="NCBI Taxonomy" id="657409"/>
    <lineage>
        <taxon>Bacteria</taxon>
        <taxon>Bacillati</taxon>
        <taxon>Actinomycetota</taxon>
        <taxon>Actinomycetes</taxon>
        <taxon>Micrococcales</taxon>
        <taxon>Dermacoccaceae</taxon>
        <taxon>Rudaeicoccus</taxon>
    </lineage>
</organism>
<name>A0A561E309_9MICO</name>
<proteinExistence type="predicted"/>
<dbReference type="PANTHER" id="PTHR11669">
    <property type="entry name" value="REPLICATION FACTOR C / DNA POLYMERASE III GAMMA-TAU SUBUNIT"/>
    <property type="match status" value="1"/>
</dbReference>
<dbReference type="Proteomes" id="UP000318297">
    <property type="component" value="Unassembled WGS sequence"/>
</dbReference>
<dbReference type="AlphaFoldDB" id="A0A561E309"/>
<evidence type="ECO:0000259" key="1">
    <source>
        <dbReference type="SMART" id="SM00382"/>
    </source>
</evidence>
<accession>A0A561E309</accession>
<gene>
    <name evidence="2" type="ORF">BKA23_2317</name>
</gene>
<dbReference type="Pfam" id="PF13177">
    <property type="entry name" value="DNA_pol3_delta2"/>
    <property type="match status" value="1"/>
</dbReference>
<feature type="domain" description="AAA+ ATPase" evidence="1">
    <location>
        <begin position="27"/>
        <end position="327"/>
    </location>
</feature>
<dbReference type="InterPro" id="IPR027417">
    <property type="entry name" value="P-loop_NTPase"/>
</dbReference>
<evidence type="ECO:0000313" key="3">
    <source>
        <dbReference type="Proteomes" id="UP000318297"/>
    </source>
</evidence>
<dbReference type="RefSeq" id="WP_145228713.1">
    <property type="nucleotide sequence ID" value="NZ_VIVQ01000002.1"/>
</dbReference>
<evidence type="ECO:0000313" key="2">
    <source>
        <dbReference type="EMBL" id="TWE09971.1"/>
    </source>
</evidence>
<comment type="caution">
    <text evidence="2">The sequence shown here is derived from an EMBL/GenBank/DDBJ whole genome shotgun (WGS) entry which is preliminary data.</text>
</comment>